<dbReference type="Proteomes" id="UP000182130">
    <property type="component" value="Unassembled WGS sequence"/>
</dbReference>
<gene>
    <name evidence="2" type="ORF">SAMN05216555_12034</name>
</gene>
<dbReference type="InterPro" id="IPR002734">
    <property type="entry name" value="RibDG_C"/>
</dbReference>
<dbReference type="OrthoDB" id="7342392at2"/>
<dbReference type="InterPro" id="IPR024072">
    <property type="entry name" value="DHFR-like_dom_sf"/>
</dbReference>
<dbReference type="InterPro" id="IPR050765">
    <property type="entry name" value="Riboflavin_Biosynth_HTPR"/>
</dbReference>
<dbReference type="Gene3D" id="3.40.430.10">
    <property type="entry name" value="Dihydrofolate Reductase, subunit A"/>
    <property type="match status" value="1"/>
</dbReference>
<dbReference type="AlphaFoldDB" id="A0A1G8XRD4"/>
<name>A0A1G8XRD4_9MICC</name>
<dbReference type="Pfam" id="PF01872">
    <property type="entry name" value="RibD_C"/>
    <property type="match status" value="1"/>
</dbReference>
<keyword evidence="3" id="KW-1185">Reference proteome</keyword>
<organism evidence="2 3">
    <name type="scientific">Arthrobacter cupressi</name>
    <dbReference type="NCBI Taxonomy" id="1045773"/>
    <lineage>
        <taxon>Bacteria</taxon>
        <taxon>Bacillati</taxon>
        <taxon>Actinomycetota</taxon>
        <taxon>Actinomycetes</taxon>
        <taxon>Micrococcales</taxon>
        <taxon>Micrococcaceae</taxon>
        <taxon>Arthrobacter</taxon>
    </lineage>
</organism>
<dbReference type="STRING" id="1045773.SAMN05216555_12034"/>
<dbReference type="RefSeq" id="WP_074591325.1">
    <property type="nucleotide sequence ID" value="NZ_FNEI01000020.1"/>
</dbReference>
<evidence type="ECO:0000313" key="3">
    <source>
        <dbReference type="Proteomes" id="UP000182130"/>
    </source>
</evidence>
<dbReference type="GO" id="GO:0008703">
    <property type="term" value="F:5-amino-6-(5-phosphoribosylamino)uracil reductase activity"/>
    <property type="evidence" value="ECO:0007669"/>
    <property type="project" value="InterPro"/>
</dbReference>
<sequence length="193" mass="21197">MRRVIVSEFVSLDGVVQGPGGGEPEYKHEGWTFDIDQDPAMYEYKLEELKESGALLLGRVTYEGFAAAWPERDDEAGFANKFNNMPKYVASTTLKDPAWNNSHVLDGDVAEAVAALKELDGGPLLVNGSPTLLKALYDADLVDEYRLMVFPVILGSGKRLFPDDAAGKRKLTLTSTRIYSNGIVLSVLEPVRD</sequence>
<evidence type="ECO:0000313" key="2">
    <source>
        <dbReference type="EMBL" id="SDJ92996.1"/>
    </source>
</evidence>
<feature type="domain" description="Bacterial bifunctional deaminase-reductase C-terminal" evidence="1">
    <location>
        <begin position="3"/>
        <end position="185"/>
    </location>
</feature>
<evidence type="ECO:0000259" key="1">
    <source>
        <dbReference type="Pfam" id="PF01872"/>
    </source>
</evidence>
<dbReference type="EMBL" id="FNEI01000020">
    <property type="protein sequence ID" value="SDJ92996.1"/>
    <property type="molecule type" value="Genomic_DNA"/>
</dbReference>
<proteinExistence type="predicted"/>
<dbReference type="PANTHER" id="PTHR38011">
    <property type="entry name" value="DIHYDROFOLATE REDUCTASE FAMILY PROTEIN (AFU_ORTHOLOGUE AFUA_8G06820)"/>
    <property type="match status" value="1"/>
</dbReference>
<dbReference type="PANTHER" id="PTHR38011:SF11">
    <property type="entry name" value="2,5-DIAMINO-6-RIBOSYLAMINO-4(3H)-PYRIMIDINONE 5'-PHOSPHATE REDUCTASE"/>
    <property type="match status" value="1"/>
</dbReference>
<reference evidence="3" key="1">
    <citation type="submission" date="2016-10" db="EMBL/GenBank/DDBJ databases">
        <authorList>
            <person name="Varghese N."/>
            <person name="Submissions S."/>
        </authorList>
    </citation>
    <scope>NUCLEOTIDE SEQUENCE [LARGE SCALE GENOMIC DNA]</scope>
    <source>
        <strain evidence="3">CGMCC 1.10783</strain>
    </source>
</reference>
<dbReference type="GO" id="GO:0009231">
    <property type="term" value="P:riboflavin biosynthetic process"/>
    <property type="evidence" value="ECO:0007669"/>
    <property type="project" value="InterPro"/>
</dbReference>
<accession>A0A1G8XRD4</accession>
<dbReference type="SUPFAM" id="SSF53597">
    <property type="entry name" value="Dihydrofolate reductase-like"/>
    <property type="match status" value="1"/>
</dbReference>
<protein>
    <submittedName>
        <fullName evidence="2">RibD C-terminal domain-containing protein</fullName>
    </submittedName>
</protein>